<sequence length="157" mass="18201">MPVIRSELVIAAPRHICFDAARSIDLHMESTSKTKEKAIAGVTGGLIERGESVTWEAVHFGIKQRLTAVITEMEEPSYFVDEMVSGAFKRFRHEHQFFPLGDNQTRMIDTFDYESPLGVLGKIADWLFLETYMARFLIERNLYLKRVAEEQFRRLQE</sequence>
<protein>
    <submittedName>
        <fullName evidence="2">SRPBCC family protein</fullName>
    </submittedName>
</protein>
<dbReference type="CDD" id="cd07820">
    <property type="entry name" value="SRPBCC_3"/>
    <property type="match status" value="1"/>
</dbReference>
<evidence type="ECO:0000313" key="3">
    <source>
        <dbReference type="Proteomes" id="UP001256827"/>
    </source>
</evidence>
<evidence type="ECO:0000259" key="1">
    <source>
        <dbReference type="Pfam" id="PF03364"/>
    </source>
</evidence>
<keyword evidence="3" id="KW-1185">Reference proteome</keyword>
<name>A0ABY9T611_BREBE</name>
<gene>
    <name evidence="2" type="ORF">RGB73_00555</name>
</gene>
<dbReference type="Pfam" id="PF03364">
    <property type="entry name" value="Polyketide_cyc"/>
    <property type="match status" value="1"/>
</dbReference>
<proteinExistence type="predicted"/>
<dbReference type="Gene3D" id="3.30.530.20">
    <property type="match status" value="1"/>
</dbReference>
<organism evidence="2 3">
    <name type="scientific">Brevibacillus brevis</name>
    <name type="common">Bacillus brevis</name>
    <dbReference type="NCBI Taxonomy" id="1393"/>
    <lineage>
        <taxon>Bacteria</taxon>
        <taxon>Bacillati</taxon>
        <taxon>Bacillota</taxon>
        <taxon>Bacilli</taxon>
        <taxon>Bacillales</taxon>
        <taxon>Paenibacillaceae</taxon>
        <taxon>Brevibacillus</taxon>
    </lineage>
</organism>
<accession>A0ABY9T611</accession>
<dbReference type="EMBL" id="CP134050">
    <property type="protein sequence ID" value="WNC14924.1"/>
    <property type="molecule type" value="Genomic_DNA"/>
</dbReference>
<feature type="domain" description="Coenzyme Q-binding protein COQ10 START" evidence="1">
    <location>
        <begin position="47"/>
        <end position="126"/>
    </location>
</feature>
<dbReference type="InterPro" id="IPR023393">
    <property type="entry name" value="START-like_dom_sf"/>
</dbReference>
<dbReference type="SUPFAM" id="SSF55961">
    <property type="entry name" value="Bet v1-like"/>
    <property type="match status" value="1"/>
</dbReference>
<evidence type="ECO:0000313" key="2">
    <source>
        <dbReference type="EMBL" id="WNC14924.1"/>
    </source>
</evidence>
<dbReference type="InterPro" id="IPR005031">
    <property type="entry name" value="COQ10_START"/>
</dbReference>
<dbReference type="RefSeq" id="WP_310767770.1">
    <property type="nucleotide sequence ID" value="NZ_CP134050.1"/>
</dbReference>
<dbReference type="Proteomes" id="UP001256827">
    <property type="component" value="Chromosome"/>
</dbReference>
<reference evidence="2 3" key="1">
    <citation type="submission" date="2023-09" db="EMBL/GenBank/DDBJ databases">
        <title>Complete Genome and Methylome dissection of Bacillus brevis NEB573 original source of BbsI restriction endonuclease.</title>
        <authorList>
            <person name="Fomenkov A."/>
            <person name="Roberts R.D."/>
        </authorList>
    </citation>
    <scope>NUCLEOTIDE SEQUENCE [LARGE SCALE GENOMIC DNA]</scope>
    <source>
        <strain evidence="2 3">NEB573</strain>
    </source>
</reference>